<evidence type="ECO:0000313" key="4">
    <source>
        <dbReference type="Proteomes" id="UP001285921"/>
    </source>
</evidence>
<feature type="region of interest" description="Disordered" evidence="1">
    <location>
        <begin position="74"/>
        <end position="175"/>
    </location>
</feature>
<protein>
    <recommendedName>
        <fullName evidence="5">SPOR domain-containing protein</fullName>
    </recommendedName>
</protein>
<evidence type="ECO:0000256" key="1">
    <source>
        <dbReference type="SAM" id="MobiDB-lite"/>
    </source>
</evidence>
<keyword evidence="2" id="KW-1133">Transmembrane helix</keyword>
<feature type="compositionally biased region" description="Low complexity" evidence="1">
    <location>
        <begin position="87"/>
        <end position="100"/>
    </location>
</feature>
<feature type="compositionally biased region" description="Low complexity" evidence="1">
    <location>
        <begin position="146"/>
        <end position="164"/>
    </location>
</feature>
<sequence>MNKNNRITYRFDRTGQSVEDKGRKEISAKPQQAPEREQGKPSNIVPLYAKTEYETAESPFSPWMSPFQEDVSALEDLIRETDPKPAPAAEKMQAAPAALPVTKPKLVQDSKVLDSQPEPGQTAKQPHRPAQWHPRQKAQPAAESIPQAEPKSAPKSAPPKSVQPEMHAVPMQQESDPWGELQHYPELDMDLNLNNNGQKANRWSGPVHNYSAPPSWIKVFLSVAGALATGALFGYLLLSLFTNTPDQSDSNNKLANPVNGSVTNPSASPNGDKTNTNGGTSSPSTGQAAGRVKLDIPLQSYQLLQYGVFSNTEGRDAAIKELSDKGLAAAGLQTANDYRVYAGMAIDRDRALALSNDLGEDVPVYIKQIDIQVPEQFPFAGDAKAATAFMNNTIGLIGMLDELALTQLEQPSLSPLSSAAAESWKTEYQKWTGSVKAMQAGVTDESGKAFLIKLIQSMNTAAKSLEEYDKKPSQSHLWAVQDALMDAVATQKQWYESINAL</sequence>
<feature type="compositionally biased region" description="Basic and acidic residues" evidence="1">
    <location>
        <begin position="9"/>
        <end position="27"/>
    </location>
</feature>
<dbReference type="EMBL" id="BTCL01000018">
    <property type="protein sequence ID" value="GMK47213.1"/>
    <property type="molecule type" value="Genomic_DNA"/>
</dbReference>
<keyword evidence="2" id="KW-0472">Membrane</keyword>
<dbReference type="Proteomes" id="UP001285921">
    <property type="component" value="Unassembled WGS sequence"/>
</dbReference>
<organism evidence="3 4">
    <name type="scientific">Paenibacillus glycanilyticus</name>
    <dbReference type="NCBI Taxonomy" id="126569"/>
    <lineage>
        <taxon>Bacteria</taxon>
        <taxon>Bacillati</taxon>
        <taxon>Bacillota</taxon>
        <taxon>Bacilli</taxon>
        <taxon>Bacillales</taxon>
        <taxon>Paenibacillaceae</taxon>
        <taxon>Paenibacillus</taxon>
    </lineage>
</organism>
<gene>
    <name evidence="3" type="ORF">PghCCS26_43430</name>
</gene>
<comment type="caution">
    <text evidence="3">The sequence shown here is derived from an EMBL/GenBank/DDBJ whole genome shotgun (WGS) entry which is preliminary data.</text>
</comment>
<dbReference type="RefSeq" id="WP_317981261.1">
    <property type="nucleotide sequence ID" value="NZ_BTCL01000018.1"/>
</dbReference>
<name>A0ABQ6NRQ9_9BACL</name>
<reference evidence="3 4" key="1">
    <citation type="submission" date="2023-05" db="EMBL/GenBank/DDBJ databases">
        <title>Draft genome of Paenibacillus sp. CCS26.</title>
        <authorList>
            <person name="Akita H."/>
            <person name="Shinto Y."/>
            <person name="Kimura Z."/>
        </authorList>
    </citation>
    <scope>NUCLEOTIDE SEQUENCE [LARGE SCALE GENOMIC DNA]</scope>
    <source>
        <strain evidence="3 4">CCS26</strain>
    </source>
</reference>
<proteinExistence type="predicted"/>
<evidence type="ECO:0000256" key="2">
    <source>
        <dbReference type="SAM" id="Phobius"/>
    </source>
</evidence>
<feature type="transmembrane region" description="Helical" evidence="2">
    <location>
        <begin position="219"/>
        <end position="241"/>
    </location>
</feature>
<evidence type="ECO:0008006" key="5">
    <source>
        <dbReference type="Google" id="ProtNLM"/>
    </source>
</evidence>
<feature type="region of interest" description="Disordered" evidence="1">
    <location>
        <begin position="1"/>
        <end position="45"/>
    </location>
</feature>
<evidence type="ECO:0000313" key="3">
    <source>
        <dbReference type="EMBL" id="GMK47213.1"/>
    </source>
</evidence>
<feature type="region of interest" description="Disordered" evidence="1">
    <location>
        <begin position="248"/>
        <end position="288"/>
    </location>
</feature>
<feature type="compositionally biased region" description="Low complexity" evidence="1">
    <location>
        <begin position="274"/>
        <end position="286"/>
    </location>
</feature>
<feature type="compositionally biased region" description="Polar residues" evidence="1">
    <location>
        <begin position="248"/>
        <end position="273"/>
    </location>
</feature>
<accession>A0ABQ6NRQ9</accession>
<keyword evidence="2" id="KW-0812">Transmembrane</keyword>
<keyword evidence="4" id="KW-1185">Reference proteome</keyword>